<dbReference type="STRING" id="1789224.BFG52_07595"/>
<gene>
    <name evidence="2" type="ORF">BFG52_07595</name>
</gene>
<dbReference type="InterPro" id="IPR036709">
    <property type="entry name" value="Autotransporte_beta_dom_sf"/>
</dbReference>
<dbReference type="Proteomes" id="UP000093391">
    <property type="component" value="Chromosome"/>
</dbReference>
<feature type="chain" id="PRO_5008539894" description="Outer membrane protein beta-barrel domain-containing protein" evidence="1">
    <location>
        <begin position="21"/>
        <end position="203"/>
    </location>
</feature>
<evidence type="ECO:0000256" key="1">
    <source>
        <dbReference type="SAM" id="SignalP"/>
    </source>
</evidence>
<feature type="signal peptide" evidence="1">
    <location>
        <begin position="1"/>
        <end position="20"/>
    </location>
</feature>
<dbReference type="SUPFAM" id="SSF103515">
    <property type="entry name" value="Autotransporter"/>
    <property type="match status" value="1"/>
</dbReference>
<evidence type="ECO:0008006" key="4">
    <source>
        <dbReference type="Google" id="ProtNLM"/>
    </source>
</evidence>
<evidence type="ECO:0000313" key="3">
    <source>
        <dbReference type="Proteomes" id="UP000093391"/>
    </source>
</evidence>
<protein>
    <recommendedName>
        <fullName evidence="4">Outer membrane protein beta-barrel domain-containing protein</fullName>
    </recommendedName>
</protein>
<proteinExistence type="predicted"/>
<dbReference type="RefSeq" id="WP_067554241.1">
    <property type="nucleotide sequence ID" value="NZ_CP016895.1"/>
</dbReference>
<name>A0A1B2LZ50_9GAMM</name>
<organism evidence="2 3">
    <name type="scientific">Acinetobacter larvae</name>
    <dbReference type="NCBI Taxonomy" id="1789224"/>
    <lineage>
        <taxon>Bacteria</taxon>
        <taxon>Pseudomonadati</taxon>
        <taxon>Pseudomonadota</taxon>
        <taxon>Gammaproteobacteria</taxon>
        <taxon>Moraxellales</taxon>
        <taxon>Moraxellaceae</taxon>
        <taxon>Acinetobacter</taxon>
    </lineage>
</organism>
<dbReference type="OrthoDB" id="6679820at2"/>
<sequence>MNKLFVAILASFAICSNAQAGNLSPKSVFAEYSYQKGDFENDNGVDMNGFGIGLSSSPQASGWWGKFEYQSNSDFDGDYYEVSGGGHYNFLSNDRFYALGTVGLGVGVLDVDSFDNTSYITIPLGLEAGVNLNKNFSVYGGVGYKWAFDVSNNDKTRCNDGSTSNSSGSGSCSHHGGVNYYYASNSIGDFDGVTYKAGLRYNF</sequence>
<keyword evidence="3" id="KW-1185">Reference proteome</keyword>
<accession>A0A1B2LZ50</accession>
<keyword evidence="1" id="KW-0732">Signal</keyword>
<reference evidence="2 3" key="1">
    <citation type="submission" date="2016-08" db="EMBL/GenBank/DDBJ databases">
        <authorList>
            <person name="Seilhamer J.J."/>
        </authorList>
    </citation>
    <scope>NUCLEOTIDE SEQUENCE [LARGE SCALE GENOMIC DNA]</scope>
    <source>
        <strain evidence="2 3">BRTC-1</strain>
    </source>
</reference>
<dbReference type="EMBL" id="CP016895">
    <property type="protein sequence ID" value="AOA58228.1"/>
    <property type="molecule type" value="Genomic_DNA"/>
</dbReference>
<evidence type="ECO:0000313" key="2">
    <source>
        <dbReference type="EMBL" id="AOA58228.1"/>
    </source>
</evidence>
<dbReference type="KEGG" id="ala:BFG52_07595"/>
<dbReference type="AlphaFoldDB" id="A0A1B2LZ50"/>